<dbReference type="CDD" id="cd09911">
    <property type="entry name" value="Lin0431_like"/>
    <property type="match status" value="1"/>
</dbReference>
<organism evidence="1 2">
    <name type="scientific">Anaerostipes butyraticus</name>
    <dbReference type="NCBI Taxonomy" id="645466"/>
    <lineage>
        <taxon>Bacteria</taxon>
        <taxon>Bacillati</taxon>
        <taxon>Bacillota</taxon>
        <taxon>Clostridia</taxon>
        <taxon>Lachnospirales</taxon>
        <taxon>Lachnospiraceae</taxon>
        <taxon>Anaerostipes</taxon>
    </lineage>
</organism>
<evidence type="ECO:0000313" key="1">
    <source>
        <dbReference type="EMBL" id="GFO84201.1"/>
    </source>
</evidence>
<proteinExistence type="predicted"/>
<evidence type="ECO:0000313" key="2">
    <source>
        <dbReference type="Proteomes" id="UP000613208"/>
    </source>
</evidence>
<name>A0A916VC25_9FIRM</name>
<accession>A0A916VC25</accession>
<dbReference type="Gene3D" id="2.60.320.10">
    <property type="entry name" value="N-utilization substance G protein NusG, insert domain"/>
    <property type="match status" value="1"/>
</dbReference>
<dbReference type="EMBL" id="BLYI01000009">
    <property type="protein sequence ID" value="GFO84201.1"/>
    <property type="molecule type" value="Genomic_DNA"/>
</dbReference>
<protein>
    <submittedName>
        <fullName evidence="1">Protein export element</fullName>
    </submittedName>
</protein>
<gene>
    <name evidence="1" type="primary">ynhH</name>
    <name evidence="1" type="ORF">ANBU17_05480</name>
</gene>
<sequence length="121" mass="13357">MKKKDFILIGIVFLIALAGFGFIRWTQHDGTQVIVTVDGEEVYRTDLSKDQTYEIPVEEGTNVMKIQNGEVTMSKADCPDQICRNHAAISQTGETIVCLPHKAVIEITSETGTTELDGITQ</sequence>
<keyword evidence="2" id="KW-1185">Reference proteome</keyword>
<dbReference type="Pfam" id="PF07009">
    <property type="entry name" value="NusG_II"/>
    <property type="match status" value="1"/>
</dbReference>
<reference evidence="1" key="1">
    <citation type="submission" date="2020-06" db="EMBL/GenBank/DDBJ databases">
        <title>Characterization of fructooligosaccharide metabolism and fructooligosaccharide-degrading enzymes in human commensal butyrate producers.</title>
        <authorList>
            <person name="Tanno H."/>
            <person name="Fujii T."/>
            <person name="Hirano K."/>
            <person name="Maeno S."/>
            <person name="Tonozuka T."/>
            <person name="Sakamoto M."/>
            <person name="Ohkuma M."/>
            <person name="Tochio T."/>
            <person name="Endo A."/>
        </authorList>
    </citation>
    <scope>NUCLEOTIDE SEQUENCE</scope>
    <source>
        <strain evidence="1">JCM 17466</strain>
    </source>
</reference>
<dbReference type="AlphaFoldDB" id="A0A916VC25"/>
<dbReference type="RefSeq" id="WP_201309934.1">
    <property type="nucleotide sequence ID" value="NZ_BLYI01000009.1"/>
</dbReference>
<dbReference type="InterPro" id="IPR038690">
    <property type="entry name" value="NusG_2_sf"/>
</dbReference>
<comment type="caution">
    <text evidence="1">The sequence shown here is derived from an EMBL/GenBank/DDBJ whole genome shotgun (WGS) entry which is preliminary data.</text>
</comment>
<dbReference type="Proteomes" id="UP000613208">
    <property type="component" value="Unassembled WGS sequence"/>
</dbReference>
<dbReference type="SUPFAM" id="SSF82004">
    <property type="entry name" value="N-utilization substance G protein NusG, insert domain"/>
    <property type="match status" value="1"/>
</dbReference>